<reference evidence="2 3" key="1">
    <citation type="submission" date="2020-04" db="EMBL/GenBank/DDBJ databases">
        <title>Perkinsus chesapeaki whole genome sequence.</title>
        <authorList>
            <person name="Bogema D.R."/>
        </authorList>
    </citation>
    <scope>NUCLEOTIDE SEQUENCE [LARGE SCALE GENOMIC DNA]</scope>
    <source>
        <strain evidence="2">ATCC PRA-425</strain>
    </source>
</reference>
<protein>
    <submittedName>
        <fullName evidence="2">Uncharacterized protein</fullName>
    </submittedName>
</protein>
<sequence length="252" mass="28334">MSTVASAVVEGTPEVEVHSGTDEAIVRVKVVVTIPLSIVRSAMESNVDFAVESQVEAVLKEVVQESVFKQDSGEAPRRDHLMGPPGLGMPYSDRNPSEQGDPDRLWTLGGEGPKSEDPFVRVPIRACKEEPHYHEYIERFKWDWGTARYMLKDAELRNIRRHEYLRGAYSEINHQGSEHESRGSTLEDGHYDFGHHSAPVSHSRQDSACRENFQAAFEERAEMKKLLTGFDDEISGETFEAITGGDEDCKQQ</sequence>
<feature type="region of interest" description="Disordered" evidence="1">
    <location>
        <begin position="70"/>
        <end position="104"/>
    </location>
</feature>
<dbReference type="OrthoDB" id="10484283at2759"/>
<dbReference type="AlphaFoldDB" id="A0A7J6LNV6"/>
<evidence type="ECO:0000313" key="2">
    <source>
        <dbReference type="EMBL" id="KAF4660904.1"/>
    </source>
</evidence>
<dbReference type="Proteomes" id="UP000591131">
    <property type="component" value="Unassembled WGS sequence"/>
</dbReference>
<proteinExistence type="predicted"/>
<evidence type="ECO:0000313" key="3">
    <source>
        <dbReference type="Proteomes" id="UP000591131"/>
    </source>
</evidence>
<evidence type="ECO:0000256" key="1">
    <source>
        <dbReference type="SAM" id="MobiDB-lite"/>
    </source>
</evidence>
<feature type="region of interest" description="Disordered" evidence="1">
    <location>
        <begin position="174"/>
        <end position="205"/>
    </location>
</feature>
<organism evidence="2 3">
    <name type="scientific">Perkinsus chesapeaki</name>
    <name type="common">Clam parasite</name>
    <name type="synonym">Perkinsus andrewsi</name>
    <dbReference type="NCBI Taxonomy" id="330153"/>
    <lineage>
        <taxon>Eukaryota</taxon>
        <taxon>Sar</taxon>
        <taxon>Alveolata</taxon>
        <taxon>Perkinsozoa</taxon>
        <taxon>Perkinsea</taxon>
        <taxon>Perkinsida</taxon>
        <taxon>Perkinsidae</taxon>
        <taxon>Perkinsus</taxon>
    </lineage>
</organism>
<name>A0A7J6LNV6_PERCH</name>
<feature type="compositionally biased region" description="Basic and acidic residues" evidence="1">
    <location>
        <begin position="71"/>
        <end position="81"/>
    </location>
</feature>
<feature type="compositionally biased region" description="Basic and acidic residues" evidence="1">
    <location>
        <begin position="176"/>
        <end position="195"/>
    </location>
</feature>
<keyword evidence="3" id="KW-1185">Reference proteome</keyword>
<comment type="caution">
    <text evidence="2">The sequence shown here is derived from an EMBL/GenBank/DDBJ whole genome shotgun (WGS) entry which is preliminary data.</text>
</comment>
<gene>
    <name evidence="2" type="ORF">FOL47_006914</name>
</gene>
<accession>A0A7J6LNV6</accession>
<dbReference type="EMBL" id="JAAPAO010000397">
    <property type="protein sequence ID" value="KAF4660904.1"/>
    <property type="molecule type" value="Genomic_DNA"/>
</dbReference>